<protein>
    <recommendedName>
        <fullName evidence="3">Methyltransferase family protein</fullName>
    </recommendedName>
</protein>
<sequence length="246" mass="26491">MAFSVEAEPYAAVAEFVEIALSEAWTELDLQLAESLTRAPSDPHAAVVDIGAGGGRGVLAVGRSMPIGPIVAVEPSAPMRAVLLSRLALDPELLRGRTTVLPTDLAGADLPGRWSAALALNMLGHLEPTQRRRLWDMAADRLLPGAPLLITVQPPYTVTAIPEMDWGSVPVGRQSVVTSGRAEPDGPKSVVWHITYRVVEGRQVLREERMSHRWYVLDVAGLCAELDDAGLRAEAVGDRLICAVRR</sequence>
<evidence type="ECO:0000313" key="1">
    <source>
        <dbReference type="EMBL" id="TQM06071.1"/>
    </source>
</evidence>
<dbReference type="Proteomes" id="UP000315677">
    <property type="component" value="Unassembled WGS sequence"/>
</dbReference>
<dbReference type="InterPro" id="IPR029063">
    <property type="entry name" value="SAM-dependent_MTases_sf"/>
</dbReference>
<dbReference type="OrthoDB" id="4528595at2"/>
<gene>
    <name evidence="1" type="ORF">FB558_6306</name>
</gene>
<name>A0A543D9R0_9PSEU</name>
<organism evidence="1 2">
    <name type="scientific">Pseudonocardia kunmingensis</name>
    <dbReference type="NCBI Taxonomy" id="630975"/>
    <lineage>
        <taxon>Bacteria</taxon>
        <taxon>Bacillati</taxon>
        <taxon>Actinomycetota</taxon>
        <taxon>Actinomycetes</taxon>
        <taxon>Pseudonocardiales</taxon>
        <taxon>Pseudonocardiaceae</taxon>
        <taxon>Pseudonocardia</taxon>
    </lineage>
</organism>
<comment type="caution">
    <text evidence="1">The sequence shown here is derived from an EMBL/GenBank/DDBJ whole genome shotgun (WGS) entry which is preliminary data.</text>
</comment>
<dbReference type="RefSeq" id="WP_142059681.1">
    <property type="nucleotide sequence ID" value="NZ_VFPA01000004.1"/>
</dbReference>
<keyword evidence="2" id="KW-1185">Reference proteome</keyword>
<evidence type="ECO:0000313" key="2">
    <source>
        <dbReference type="Proteomes" id="UP000315677"/>
    </source>
</evidence>
<dbReference type="Gene3D" id="3.40.50.150">
    <property type="entry name" value="Vaccinia Virus protein VP39"/>
    <property type="match status" value="1"/>
</dbReference>
<accession>A0A543D9R0</accession>
<dbReference type="SUPFAM" id="SSF53335">
    <property type="entry name" value="S-adenosyl-L-methionine-dependent methyltransferases"/>
    <property type="match status" value="1"/>
</dbReference>
<dbReference type="EMBL" id="VFPA01000004">
    <property type="protein sequence ID" value="TQM06071.1"/>
    <property type="molecule type" value="Genomic_DNA"/>
</dbReference>
<proteinExistence type="predicted"/>
<dbReference type="AlphaFoldDB" id="A0A543D9R0"/>
<evidence type="ECO:0008006" key="3">
    <source>
        <dbReference type="Google" id="ProtNLM"/>
    </source>
</evidence>
<reference evidence="1 2" key="1">
    <citation type="submission" date="2019-06" db="EMBL/GenBank/DDBJ databases">
        <title>Sequencing the genomes of 1000 actinobacteria strains.</title>
        <authorList>
            <person name="Klenk H.-P."/>
        </authorList>
    </citation>
    <scope>NUCLEOTIDE SEQUENCE [LARGE SCALE GENOMIC DNA]</scope>
    <source>
        <strain evidence="1 2">DSM 45301</strain>
    </source>
</reference>